<dbReference type="PANTHER" id="PTHR40446">
    <property type="entry name" value="N-ACETYLGLUCOSAMINE-1-PHOSPHODIESTER ALPHA-N-ACETYLGLUCOSAMINIDASE"/>
    <property type="match status" value="1"/>
</dbReference>
<gene>
    <name evidence="3" type="ORF">AAG747_18340</name>
</gene>
<feature type="chain" id="PRO_5043432353" evidence="1">
    <location>
        <begin position="24"/>
        <end position="280"/>
    </location>
</feature>
<evidence type="ECO:0000259" key="2">
    <source>
        <dbReference type="Pfam" id="PF09992"/>
    </source>
</evidence>
<proteinExistence type="predicted"/>
<dbReference type="RefSeq" id="WP_346822668.1">
    <property type="nucleotide sequence ID" value="NZ_JBDKWZ010000011.1"/>
</dbReference>
<evidence type="ECO:0000313" key="4">
    <source>
        <dbReference type="Proteomes" id="UP001403385"/>
    </source>
</evidence>
<accession>A0AAW9SDL4</accession>
<dbReference type="PANTHER" id="PTHR40446:SF2">
    <property type="entry name" value="N-ACETYLGLUCOSAMINE-1-PHOSPHODIESTER ALPHA-N-ACETYLGLUCOSAMINIDASE"/>
    <property type="match status" value="1"/>
</dbReference>
<comment type="caution">
    <text evidence="3">The sequence shown here is derived from an EMBL/GenBank/DDBJ whole genome shotgun (WGS) entry which is preliminary data.</text>
</comment>
<name>A0AAW9SDL4_9BACT</name>
<sequence length="280" mass="31282">MKLLKIQLLLLLAGLLSLNSVYAQAQKIKWGKEKIAKGLIWKHAYLESWNGTSQNINLLEVNLKKRKVKLVYNPEENVITSQMAKETEAIAAVNAGFFDMRNGGSVTYIKVDGKILDKDTVGKWQPHDHLNGALLIDQNNAVSVAQQEKDHRNYNQNPNLRQVLVTGPVLIDDAQLQNLENPSKFVQNRHPRTCACTVKNKLYLITIDGRAEEASGMTLPELQKLLVALGCNEAINLDGGGSTTMWIKDQPDNGVVNMPSDNKKFDHRGERKVSNILIVH</sequence>
<keyword evidence="4" id="KW-1185">Reference proteome</keyword>
<dbReference type="GO" id="GO:0016798">
    <property type="term" value="F:hydrolase activity, acting on glycosyl bonds"/>
    <property type="evidence" value="ECO:0007669"/>
    <property type="project" value="UniProtKB-KW"/>
</dbReference>
<dbReference type="AlphaFoldDB" id="A0AAW9SDL4"/>
<keyword evidence="1" id="KW-0732">Signal</keyword>
<dbReference type="Pfam" id="PF09992">
    <property type="entry name" value="NAGPA"/>
    <property type="match status" value="1"/>
</dbReference>
<evidence type="ECO:0000313" key="3">
    <source>
        <dbReference type="EMBL" id="MEN7549890.1"/>
    </source>
</evidence>
<organism evidence="3 4">
    <name type="scientific">Rapidithrix thailandica</name>
    <dbReference type="NCBI Taxonomy" id="413964"/>
    <lineage>
        <taxon>Bacteria</taxon>
        <taxon>Pseudomonadati</taxon>
        <taxon>Bacteroidota</taxon>
        <taxon>Cytophagia</taxon>
        <taxon>Cytophagales</taxon>
        <taxon>Flammeovirgaceae</taxon>
        <taxon>Rapidithrix</taxon>
    </lineage>
</organism>
<protein>
    <submittedName>
        <fullName evidence="3">Phosphodiester glycosidase family protein</fullName>
    </submittedName>
</protein>
<keyword evidence="3" id="KW-0378">Hydrolase</keyword>
<feature type="domain" description="Phosphodiester glycosidase" evidence="2">
    <location>
        <begin position="88"/>
        <end position="279"/>
    </location>
</feature>
<keyword evidence="3" id="KW-0326">Glycosidase</keyword>
<evidence type="ECO:0000256" key="1">
    <source>
        <dbReference type="SAM" id="SignalP"/>
    </source>
</evidence>
<reference evidence="3 4" key="1">
    <citation type="submission" date="2024-04" db="EMBL/GenBank/DDBJ databases">
        <title>Novel genus in family Flammeovirgaceae.</title>
        <authorList>
            <person name="Nguyen T.H."/>
            <person name="Vuong T.Q."/>
            <person name="Le H."/>
            <person name="Kim S.-G."/>
        </authorList>
    </citation>
    <scope>NUCLEOTIDE SEQUENCE [LARGE SCALE GENOMIC DNA]</scope>
    <source>
        <strain evidence="3 4">JCM 23209</strain>
    </source>
</reference>
<dbReference type="EMBL" id="JBDKWZ010000011">
    <property type="protein sequence ID" value="MEN7549890.1"/>
    <property type="molecule type" value="Genomic_DNA"/>
</dbReference>
<dbReference type="Proteomes" id="UP001403385">
    <property type="component" value="Unassembled WGS sequence"/>
</dbReference>
<feature type="signal peptide" evidence="1">
    <location>
        <begin position="1"/>
        <end position="23"/>
    </location>
</feature>
<dbReference type="InterPro" id="IPR018711">
    <property type="entry name" value="NAGPA"/>
</dbReference>